<evidence type="ECO:0000256" key="5">
    <source>
        <dbReference type="ARBA" id="ARBA00022801"/>
    </source>
</evidence>
<proteinExistence type="inferred from homology"/>
<dbReference type="GO" id="GO:0016887">
    <property type="term" value="F:ATP hydrolysis activity"/>
    <property type="evidence" value="ECO:0007669"/>
    <property type="project" value="InterPro"/>
</dbReference>
<evidence type="ECO:0000313" key="13">
    <source>
        <dbReference type="EMBL" id="GLB46688.1"/>
    </source>
</evidence>
<dbReference type="SMART" id="SM00463">
    <property type="entry name" value="SMR"/>
    <property type="match status" value="1"/>
</dbReference>
<evidence type="ECO:0000256" key="10">
    <source>
        <dbReference type="SAM" id="Coils"/>
    </source>
</evidence>
<dbReference type="RefSeq" id="WP_286136148.1">
    <property type="nucleotide sequence ID" value="NZ_BRPL01000002.1"/>
</dbReference>
<dbReference type="InterPro" id="IPR045076">
    <property type="entry name" value="MutS"/>
</dbReference>
<evidence type="ECO:0000256" key="11">
    <source>
        <dbReference type="SAM" id="MobiDB-lite"/>
    </source>
</evidence>
<dbReference type="AlphaFoldDB" id="A0A9W6EST5"/>
<dbReference type="SUPFAM" id="SSF52540">
    <property type="entry name" value="P-loop containing nucleoside triphosphate hydrolases"/>
    <property type="match status" value="1"/>
</dbReference>
<dbReference type="GO" id="GO:0072344">
    <property type="term" value="P:rescue of stalled ribosome"/>
    <property type="evidence" value="ECO:0007669"/>
    <property type="project" value="UniProtKB-UniRule"/>
</dbReference>
<dbReference type="InterPro" id="IPR036187">
    <property type="entry name" value="DNA_mismatch_repair_MutS_sf"/>
</dbReference>
<keyword evidence="8 9" id="KW-0238">DNA-binding</keyword>
<dbReference type="SMART" id="SM00534">
    <property type="entry name" value="MUTSac"/>
    <property type="match status" value="1"/>
</dbReference>
<keyword evidence="1 9" id="KW-0540">Nuclease</keyword>
<comment type="caution">
    <text evidence="13">The sequence shown here is derived from an EMBL/GenBank/DDBJ whole genome shotgun (WGS) entry which is preliminary data.</text>
</comment>
<evidence type="ECO:0000256" key="6">
    <source>
        <dbReference type="ARBA" id="ARBA00022840"/>
    </source>
</evidence>
<dbReference type="GO" id="GO:0006298">
    <property type="term" value="P:mismatch repair"/>
    <property type="evidence" value="ECO:0007669"/>
    <property type="project" value="InterPro"/>
</dbReference>
<dbReference type="InterPro" id="IPR007696">
    <property type="entry name" value="DNA_mismatch_repair_MutS_core"/>
</dbReference>
<dbReference type="PANTHER" id="PTHR48466:SF2">
    <property type="entry name" value="OS10G0509000 PROTEIN"/>
    <property type="match status" value="1"/>
</dbReference>
<dbReference type="InterPro" id="IPR005747">
    <property type="entry name" value="MutS2"/>
</dbReference>
<dbReference type="GO" id="GO:0005524">
    <property type="term" value="F:ATP binding"/>
    <property type="evidence" value="ECO:0007669"/>
    <property type="project" value="UniProtKB-UniRule"/>
</dbReference>
<dbReference type="SUPFAM" id="SSF48334">
    <property type="entry name" value="DNA repair protein MutS, domain III"/>
    <property type="match status" value="1"/>
</dbReference>
<name>A0A9W6EST5_9LACO</name>
<protein>
    <recommendedName>
        <fullName evidence="9">Endonuclease MutS2</fullName>
        <ecNumber evidence="9">3.1.-.-</ecNumber>
    </recommendedName>
    <alternativeName>
        <fullName evidence="9">Ribosome-associated protein quality control-upstream factor</fullName>
        <shortName evidence="9">RQC-upstream factor</shortName>
        <shortName evidence="9">RqcU</shortName>
        <ecNumber evidence="9">3.6.4.-</ecNumber>
    </alternativeName>
</protein>
<dbReference type="PANTHER" id="PTHR48466">
    <property type="entry name" value="OS10G0509000 PROTEIN-RELATED"/>
    <property type="match status" value="1"/>
</dbReference>
<dbReference type="Pfam" id="PF00488">
    <property type="entry name" value="MutS_V"/>
    <property type="match status" value="1"/>
</dbReference>
<evidence type="ECO:0000256" key="7">
    <source>
        <dbReference type="ARBA" id="ARBA00022884"/>
    </source>
</evidence>
<evidence type="ECO:0000256" key="4">
    <source>
        <dbReference type="ARBA" id="ARBA00022759"/>
    </source>
</evidence>
<gene>
    <name evidence="9 13" type="primary">mutS2</name>
    <name evidence="9" type="synonym">rqcU</name>
    <name evidence="13" type="ORF">WR164_06670</name>
</gene>
<keyword evidence="2 9" id="KW-0699">rRNA-binding</keyword>
<dbReference type="InterPro" id="IPR000432">
    <property type="entry name" value="DNA_mismatch_repair_MutS_C"/>
</dbReference>
<dbReference type="Proteomes" id="UP001144204">
    <property type="component" value="Unassembled WGS sequence"/>
</dbReference>
<evidence type="ECO:0000256" key="3">
    <source>
        <dbReference type="ARBA" id="ARBA00022741"/>
    </source>
</evidence>
<dbReference type="GO" id="GO:0004519">
    <property type="term" value="F:endonuclease activity"/>
    <property type="evidence" value="ECO:0007669"/>
    <property type="project" value="UniProtKB-UniRule"/>
</dbReference>
<evidence type="ECO:0000313" key="14">
    <source>
        <dbReference type="Proteomes" id="UP001144204"/>
    </source>
</evidence>
<keyword evidence="7 9" id="KW-0694">RNA-binding</keyword>
<feature type="coiled-coil region" evidence="10">
    <location>
        <begin position="522"/>
        <end position="577"/>
    </location>
</feature>
<dbReference type="InterPro" id="IPR036063">
    <property type="entry name" value="Smr_dom_sf"/>
</dbReference>
<dbReference type="GO" id="GO:0045910">
    <property type="term" value="P:negative regulation of DNA recombination"/>
    <property type="evidence" value="ECO:0007669"/>
    <property type="project" value="InterPro"/>
</dbReference>
<comment type="subunit">
    <text evidence="9">Homodimer. Binds to stalled ribosomes, contacting rRNA.</text>
</comment>
<dbReference type="Pfam" id="PF01713">
    <property type="entry name" value="Smr"/>
    <property type="match status" value="1"/>
</dbReference>
<feature type="binding site" evidence="9">
    <location>
        <begin position="334"/>
        <end position="341"/>
    </location>
    <ligand>
        <name>ATP</name>
        <dbReference type="ChEBI" id="CHEBI:30616"/>
    </ligand>
</feature>
<reference evidence="13" key="2">
    <citation type="journal article" date="2023" name="PLoS ONE">
        <title>Philodulcilactobacillus myokoensis gen. nov., sp. nov., a fructophilic, acidophilic, and agar-phobic lactic acid bacterium isolated from fermented vegetable extracts.</title>
        <authorList>
            <person name="Kouya T."/>
            <person name="Ishiyama Y."/>
            <person name="Ohashi S."/>
            <person name="Kumakubo R."/>
            <person name="Yamazaki T."/>
            <person name="Otaki T."/>
        </authorList>
    </citation>
    <scope>NUCLEOTIDE SEQUENCE</scope>
    <source>
        <strain evidence="13">WR16-4</strain>
    </source>
</reference>
<keyword evidence="10" id="KW-0175">Coiled coil</keyword>
<evidence type="ECO:0000256" key="8">
    <source>
        <dbReference type="ARBA" id="ARBA00023125"/>
    </source>
</evidence>
<keyword evidence="3 9" id="KW-0547">Nucleotide-binding</keyword>
<evidence type="ECO:0000256" key="2">
    <source>
        <dbReference type="ARBA" id="ARBA00022730"/>
    </source>
</evidence>
<dbReference type="InterPro" id="IPR027417">
    <property type="entry name" value="P-loop_NTPase"/>
</dbReference>
<keyword evidence="4 9" id="KW-0255">Endonuclease</keyword>
<dbReference type="SUPFAM" id="SSF160443">
    <property type="entry name" value="SMR domain-like"/>
    <property type="match status" value="1"/>
</dbReference>
<feature type="compositionally biased region" description="Polar residues" evidence="11">
    <location>
        <begin position="698"/>
        <end position="708"/>
    </location>
</feature>
<dbReference type="HAMAP" id="MF_00092">
    <property type="entry name" value="MutS2"/>
    <property type="match status" value="1"/>
</dbReference>
<evidence type="ECO:0000256" key="1">
    <source>
        <dbReference type="ARBA" id="ARBA00022722"/>
    </source>
</evidence>
<keyword evidence="6 9" id="KW-0067">ATP-binding</keyword>
<feature type="region of interest" description="Disordered" evidence="11">
    <location>
        <begin position="688"/>
        <end position="708"/>
    </location>
</feature>
<keyword evidence="14" id="KW-1185">Reference proteome</keyword>
<dbReference type="GO" id="GO:0030983">
    <property type="term" value="F:mismatched DNA binding"/>
    <property type="evidence" value="ECO:0007669"/>
    <property type="project" value="InterPro"/>
</dbReference>
<sequence length="789" mass="89309">MNQNVLKTLEYPKIKQQVNSFLVTESGKKELNDLKPIDDPKIIQQWLDETDDGYHLLRLNSEIPVPVINDIIPYMKRIKIQASLNGNELSQISKILNSVNQIASFFDKLRNEKVTFNRLYELVQSFKGIPSVANQLRTSISDDGYLLDSASSELHHIRKIVARMQNMIRTRMNHFTNGKNVKYLSEPIITIRDDRYVIPIKAEYKQKFGGIIHDQSSSGQTLYVEPSSVIKFNNELRRDQLAEKQEERKVLAELSDLIRPYQNEIINNYRVLGHLDLINAKAKYARLMKSTKPVISKQNHVNLRKARHPLIDAKKVVANDVILGDKYKTIIITGPNTGGKTITIKMLGLLQLMGQSGLFITANENSQIGVFDQVFADIGDDQSIEQNLSTFSSHMDNIVKILHHITNQSLVLLDEVGAGTDPKEGAYLAISILDYISQVDSEVVATTHYPELKVYGYNRPKTENASMEFNTKTLQPTYHLLLGVPGQSNGLNIAERLGLDQMIIKEAQGLTSDSSQDINNMIKQLAEQTRLVRRRADKLRQNLNDATNLYHQLKNKYGQYENQRDRLNVEAKEKANDIVKDTKRKVDQIIHRLHVKEKQLASSPVKENELIDAKGDVNSLKQDVSLKHNHVLNRAKAQKKRQNELKVGDDVMVTTYGQRGVLISHLSRNTWEVQIGILKMRVSSSNLKKINPPKEKSTYTGVRRTSSSGLSTKLDLRGERYEEAMHRVDRFIDEALLAGYPMVTIIHGKGTGALRTGVNQYLKQNSRVKSFGYAPANAGGDGSTIVKFK</sequence>
<dbReference type="EMBL" id="BRPL01000002">
    <property type="protein sequence ID" value="GLB46688.1"/>
    <property type="molecule type" value="Genomic_DNA"/>
</dbReference>
<dbReference type="Pfam" id="PF20297">
    <property type="entry name" value="MSSS"/>
    <property type="match status" value="1"/>
</dbReference>
<dbReference type="SMART" id="SM00533">
    <property type="entry name" value="MUTSd"/>
    <property type="match status" value="1"/>
</dbReference>
<evidence type="ECO:0000259" key="12">
    <source>
        <dbReference type="PROSITE" id="PS50828"/>
    </source>
</evidence>
<dbReference type="Gene3D" id="3.40.50.300">
    <property type="entry name" value="P-loop containing nucleotide triphosphate hydrolases"/>
    <property type="match status" value="1"/>
</dbReference>
<accession>A0A9W6EST5</accession>
<comment type="function">
    <text evidence="9">Acts as a ribosome collision sensor, splitting the ribosome into its 2 subunits. Detects stalled/collided 70S ribosomes which it binds and splits by an ATP-hydrolysis driven conformational change. Acts upstream of the ribosome quality control system (RQC), a ribosome-associated complex that mediates the extraction of incompletely synthesized nascent chains from stalled ribosomes and their subsequent degradation. Probably generates substrates for RQC.</text>
</comment>
<evidence type="ECO:0000256" key="9">
    <source>
        <dbReference type="HAMAP-Rule" id="MF_00092"/>
    </source>
</evidence>
<dbReference type="GO" id="GO:0043023">
    <property type="term" value="F:ribosomal large subunit binding"/>
    <property type="evidence" value="ECO:0007669"/>
    <property type="project" value="UniProtKB-UniRule"/>
</dbReference>
<dbReference type="GO" id="GO:0019843">
    <property type="term" value="F:rRNA binding"/>
    <property type="evidence" value="ECO:0007669"/>
    <property type="project" value="UniProtKB-UniRule"/>
</dbReference>
<keyword evidence="5 9" id="KW-0378">Hydrolase</keyword>
<dbReference type="PROSITE" id="PS50828">
    <property type="entry name" value="SMR"/>
    <property type="match status" value="1"/>
</dbReference>
<dbReference type="EC" id="3.6.4.-" evidence="9"/>
<dbReference type="PIRSF" id="PIRSF005814">
    <property type="entry name" value="MutS_YshD"/>
    <property type="match status" value="1"/>
</dbReference>
<organism evidence="13 14">
    <name type="scientific">Philodulcilactobacillus myokoensis</name>
    <dbReference type="NCBI Taxonomy" id="2929573"/>
    <lineage>
        <taxon>Bacteria</taxon>
        <taxon>Bacillati</taxon>
        <taxon>Bacillota</taxon>
        <taxon>Bacilli</taxon>
        <taxon>Lactobacillales</taxon>
        <taxon>Lactobacillaceae</taxon>
        <taxon>Philodulcilactobacillus</taxon>
    </lineage>
</organism>
<feature type="domain" description="Smr" evidence="12">
    <location>
        <begin position="714"/>
        <end position="789"/>
    </location>
</feature>
<dbReference type="InterPro" id="IPR002625">
    <property type="entry name" value="Smr_dom"/>
</dbReference>
<dbReference type="PROSITE" id="PS00486">
    <property type="entry name" value="DNA_MISMATCH_REPAIR_2"/>
    <property type="match status" value="1"/>
</dbReference>
<dbReference type="EC" id="3.1.-.-" evidence="9"/>
<dbReference type="GO" id="GO:0140664">
    <property type="term" value="F:ATP-dependent DNA damage sensor activity"/>
    <property type="evidence" value="ECO:0007669"/>
    <property type="project" value="InterPro"/>
</dbReference>
<dbReference type="Gene3D" id="3.30.1370.110">
    <property type="match status" value="1"/>
</dbReference>
<dbReference type="NCBIfam" id="TIGR01069">
    <property type="entry name" value="mutS2"/>
    <property type="match status" value="1"/>
</dbReference>
<dbReference type="InterPro" id="IPR046893">
    <property type="entry name" value="MSSS"/>
</dbReference>
<reference evidence="13" key="1">
    <citation type="submission" date="2022-07" db="EMBL/GenBank/DDBJ databases">
        <authorList>
            <person name="Kouya T."/>
            <person name="Ishiyama Y."/>
        </authorList>
    </citation>
    <scope>NUCLEOTIDE SEQUENCE</scope>
    <source>
        <strain evidence="13">WR16-4</strain>
    </source>
</reference>
<comment type="similarity">
    <text evidence="9">Belongs to the DNA mismatch repair MutS family. MutS2 subfamily.</text>
</comment>
<dbReference type="FunFam" id="3.40.50.300:FF:000830">
    <property type="entry name" value="Endonuclease MutS2"/>
    <property type="match status" value="1"/>
</dbReference>
<comment type="function">
    <text evidence="9">Endonuclease that is involved in the suppression of homologous recombination and thus may have a key role in the control of bacterial genetic diversity.</text>
</comment>